<evidence type="ECO:0000313" key="3">
    <source>
        <dbReference type="Proteomes" id="UP001193081"/>
    </source>
</evidence>
<evidence type="ECO:0000259" key="1">
    <source>
        <dbReference type="Pfam" id="PF00050"/>
    </source>
</evidence>
<keyword evidence="3" id="KW-1185">Reference proteome</keyword>
<dbReference type="InterPro" id="IPR036058">
    <property type="entry name" value="Kazal_dom_sf"/>
</dbReference>
<sequence>MQNARILCHTAAKPLCGTDMITYSSGLPYSFQS</sequence>
<name>A0ABS4D752_9CHLR</name>
<feature type="domain" description="Kazal-like" evidence="1">
    <location>
        <begin position="7"/>
        <end position="25"/>
    </location>
</feature>
<dbReference type="Proteomes" id="UP001193081">
    <property type="component" value="Unassembled WGS sequence"/>
</dbReference>
<gene>
    <name evidence="2" type="ORF">EYB53_006045</name>
</gene>
<dbReference type="EMBL" id="SIJK02000007">
    <property type="protein sequence ID" value="MBP1465263.1"/>
    <property type="molecule type" value="Genomic_DNA"/>
</dbReference>
<proteinExistence type="predicted"/>
<dbReference type="Pfam" id="PF00050">
    <property type="entry name" value="Kazal_1"/>
    <property type="match status" value="1"/>
</dbReference>
<organism evidence="2 3">
    <name type="scientific">Candidatus Chloroploca mongolica</name>
    <dbReference type="NCBI Taxonomy" id="2528176"/>
    <lineage>
        <taxon>Bacteria</taxon>
        <taxon>Bacillati</taxon>
        <taxon>Chloroflexota</taxon>
        <taxon>Chloroflexia</taxon>
        <taxon>Chloroflexales</taxon>
        <taxon>Chloroflexineae</taxon>
        <taxon>Oscillochloridaceae</taxon>
        <taxon>Candidatus Chloroploca</taxon>
    </lineage>
</organism>
<dbReference type="RefSeq" id="WP_135477302.1">
    <property type="nucleotide sequence ID" value="NZ_SIJK02000007.1"/>
</dbReference>
<dbReference type="SUPFAM" id="SSF100895">
    <property type="entry name" value="Kazal-type serine protease inhibitors"/>
    <property type="match status" value="1"/>
</dbReference>
<evidence type="ECO:0000313" key="2">
    <source>
        <dbReference type="EMBL" id="MBP1465263.1"/>
    </source>
</evidence>
<protein>
    <recommendedName>
        <fullName evidence="1">Kazal-like domain-containing protein</fullName>
    </recommendedName>
</protein>
<accession>A0ABS4D752</accession>
<reference evidence="2 3" key="1">
    <citation type="submission" date="2021-03" db="EMBL/GenBank/DDBJ databases">
        <authorList>
            <person name="Grouzdev D.S."/>
        </authorList>
    </citation>
    <scope>NUCLEOTIDE SEQUENCE [LARGE SCALE GENOMIC DNA]</scope>
    <source>
        <strain evidence="2 3">M50-1</strain>
    </source>
</reference>
<dbReference type="InterPro" id="IPR002350">
    <property type="entry name" value="Kazal_dom"/>
</dbReference>
<comment type="caution">
    <text evidence="2">The sequence shown here is derived from an EMBL/GenBank/DDBJ whole genome shotgun (WGS) entry which is preliminary data.</text>
</comment>